<reference evidence="1 4" key="2">
    <citation type="submission" date="2020-08" db="EMBL/GenBank/DDBJ databases">
        <title>Genomic Encyclopedia of Type Strains, Phase IV (KMG-V): Genome sequencing to study the core and pangenomes of soil and plant-associated prokaryotes.</title>
        <authorList>
            <person name="Whitman W."/>
        </authorList>
    </citation>
    <scope>NUCLEOTIDE SEQUENCE [LARGE SCALE GENOMIC DNA]</scope>
    <source>
        <strain evidence="1 4">SEMIA 4060</strain>
    </source>
</reference>
<protein>
    <submittedName>
        <fullName evidence="2">Uncharacterized protein</fullName>
    </submittedName>
</protein>
<reference evidence="2 3" key="1">
    <citation type="submission" date="2016-08" db="EMBL/GenBank/DDBJ databases">
        <authorList>
            <person name="Seilhamer J.J."/>
        </authorList>
    </citation>
    <scope>NUCLEOTIDE SEQUENCE [LARGE SCALE GENOMIC DNA]</scope>
    <source>
        <strain evidence="2 3">P1-7</strain>
    </source>
</reference>
<dbReference type="RefSeq" id="WP_028754843.1">
    <property type="nucleotide sequence ID" value="NZ_FMAF01000030.1"/>
</dbReference>
<gene>
    <name evidence="2" type="ORF">GA0061101_13050</name>
    <name evidence="1" type="ORF">GGD46_005535</name>
</gene>
<sequence>MLRSAALGEVLPLKARSGLMLFLRRGMWGWARALPAAASPDQDPFYLSLATRPARDDLSAVVHVLATIAMSIHQRRAP</sequence>
<name>A0A1C3XBC3_9HYPH</name>
<organism evidence="2 3">
    <name type="scientific">Rhizobium lusitanum</name>
    <dbReference type="NCBI Taxonomy" id="293958"/>
    <lineage>
        <taxon>Bacteria</taxon>
        <taxon>Pseudomonadati</taxon>
        <taxon>Pseudomonadota</taxon>
        <taxon>Alphaproteobacteria</taxon>
        <taxon>Hyphomicrobiales</taxon>
        <taxon>Rhizobiaceae</taxon>
        <taxon>Rhizobium/Agrobacterium group</taxon>
        <taxon>Rhizobium</taxon>
    </lineage>
</organism>
<dbReference type="EMBL" id="JACHBG010000020">
    <property type="protein sequence ID" value="MBB6488221.1"/>
    <property type="molecule type" value="Genomic_DNA"/>
</dbReference>
<dbReference type="Proteomes" id="UP000565576">
    <property type="component" value="Unassembled WGS sequence"/>
</dbReference>
<dbReference type="Proteomes" id="UP000199205">
    <property type="component" value="Unassembled WGS sequence"/>
</dbReference>
<evidence type="ECO:0000313" key="1">
    <source>
        <dbReference type="EMBL" id="MBB6488221.1"/>
    </source>
</evidence>
<proteinExistence type="predicted"/>
<dbReference type="OrthoDB" id="8371576at2"/>
<evidence type="ECO:0000313" key="4">
    <source>
        <dbReference type="Proteomes" id="UP000565576"/>
    </source>
</evidence>
<dbReference type="EMBL" id="FMAF01000030">
    <property type="protein sequence ID" value="SCB49455.1"/>
    <property type="molecule type" value="Genomic_DNA"/>
</dbReference>
<evidence type="ECO:0000313" key="3">
    <source>
        <dbReference type="Proteomes" id="UP000199205"/>
    </source>
</evidence>
<evidence type="ECO:0000313" key="2">
    <source>
        <dbReference type="EMBL" id="SCB49455.1"/>
    </source>
</evidence>
<accession>A0A1C3XBC3</accession>
<dbReference type="AlphaFoldDB" id="A0A1C3XBC3"/>